<protein>
    <recommendedName>
        <fullName evidence="2">alpha-L-rhamnosidase</fullName>
        <ecNumber evidence="2">3.2.1.40</ecNumber>
    </recommendedName>
</protein>
<feature type="domain" description="Alpha-L-rhamnosidase six-hairpin glycosidase" evidence="7">
    <location>
        <begin position="444"/>
        <end position="796"/>
    </location>
</feature>
<dbReference type="InterPro" id="IPR013737">
    <property type="entry name" value="Bac_rhamnosid_N"/>
</dbReference>
<evidence type="ECO:0000259" key="7">
    <source>
        <dbReference type="Pfam" id="PF17389"/>
    </source>
</evidence>
<dbReference type="InterPro" id="IPR013783">
    <property type="entry name" value="Ig-like_fold"/>
</dbReference>
<evidence type="ECO:0000259" key="5">
    <source>
        <dbReference type="Pfam" id="PF05592"/>
    </source>
</evidence>
<evidence type="ECO:0000256" key="4">
    <source>
        <dbReference type="SAM" id="SignalP"/>
    </source>
</evidence>
<organism evidence="9 10">
    <name type="scientific">Dyadobacter frigoris</name>
    <dbReference type="NCBI Taxonomy" id="2576211"/>
    <lineage>
        <taxon>Bacteria</taxon>
        <taxon>Pseudomonadati</taxon>
        <taxon>Bacteroidota</taxon>
        <taxon>Cytophagia</taxon>
        <taxon>Cytophagales</taxon>
        <taxon>Spirosomataceae</taxon>
        <taxon>Dyadobacter</taxon>
    </lineage>
</organism>
<dbReference type="InterPro" id="IPR008928">
    <property type="entry name" value="6-hairpin_glycosidase_sf"/>
</dbReference>
<evidence type="ECO:0000313" key="10">
    <source>
        <dbReference type="Proteomes" id="UP000304900"/>
    </source>
</evidence>
<dbReference type="Proteomes" id="UP000304900">
    <property type="component" value="Unassembled WGS sequence"/>
</dbReference>
<feature type="signal peptide" evidence="4">
    <location>
        <begin position="1"/>
        <end position="19"/>
    </location>
</feature>
<dbReference type="EC" id="3.2.1.40" evidence="2"/>
<evidence type="ECO:0000259" key="8">
    <source>
        <dbReference type="Pfam" id="PF17390"/>
    </source>
</evidence>
<dbReference type="Pfam" id="PF25788">
    <property type="entry name" value="Ig_Rha78A_N"/>
    <property type="match status" value="1"/>
</dbReference>
<evidence type="ECO:0000259" key="6">
    <source>
        <dbReference type="Pfam" id="PF08531"/>
    </source>
</evidence>
<dbReference type="AlphaFoldDB" id="A0A4U6DD93"/>
<feature type="chain" id="PRO_5020185135" description="alpha-L-rhamnosidase" evidence="4">
    <location>
        <begin position="20"/>
        <end position="909"/>
    </location>
</feature>
<dbReference type="InterPro" id="IPR035398">
    <property type="entry name" value="Bac_rhamnosid_C"/>
</dbReference>
<reference evidence="9 10" key="1">
    <citation type="submission" date="2019-05" db="EMBL/GenBank/DDBJ databases">
        <title>Dyadobacter AR-3-8 sp. nov., isolated from arctic soil.</title>
        <authorList>
            <person name="Chaudhary D.K."/>
        </authorList>
    </citation>
    <scope>NUCLEOTIDE SEQUENCE [LARGE SCALE GENOMIC DNA]</scope>
    <source>
        <strain evidence="9 10">AR-3-8</strain>
    </source>
</reference>
<dbReference type="Pfam" id="PF17390">
    <property type="entry name" value="Bac_rhamnosid_C"/>
    <property type="match status" value="1"/>
</dbReference>
<dbReference type="Pfam" id="PF05592">
    <property type="entry name" value="Bac_rhamnosid"/>
    <property type="match status" value="1"/>
</dbReference>
<sequence length="909" mass="101757">MKKLYFIILLLFLSTISFAQLIVTSLKTEGQLSPVGLDITQPRFSWVLESEKRNVKQTAYEIAVRADGKLIWSSDKVSSETSIHIPYAGPALKSATRYSWQVKVWDNQGSKMATSGEAMFHTALFKPETEITANWISSGLKADTAYGIVPQFRKSFSTTKKVKSATAFITAKGLYEMQINGKRIGDAFLTPGWTAYNKRLLYQTYDVTQLLVSGKNAVGGSLANGWFRGELGWEKKTNTYGKQTALLFQLNINYTDGSKETIISDDSWKVSPSPMLSSEIYDGEVYDARLEQKGWATSSFDDSKWTKAEVKDFTKDILFASNHELITKHETFKPIKVLTTPKGETVLDFGQNLVGWVQMKVSGIAGNKIVLSHVEMLDKHGNLYFDNLRNAKAQDTYIMKGGGVETYEPHFTFHGFRYVRVEGISGAINPDNFTAVTLYSDMKATGKFECSNALVNQLQKNIQWGQRGNFLDVPTDCPQRDERLGWTGDAEVFSRTAAYNFNVNNFFAKWLKDVAAEQYPNGAIPFVIPDILKGSFFGRPESAAGWSDAGIIIPWNMYVAYGDKRIVEEQYPSMKAYLDYIRKAAKNDLWNTGFQFGDWLSYRVDDSKGLIGQKSAVTDNYLVTQCFYAYVVDLMTKSARLLGKTDETKEYEALAERIRKAFQQEYVTPGGRLISETQTAYVLALQFDMLPENLRASAVKRLVDNIKSYNYHLTTGFLGTPFLTSSLTRFGEIETAYKLLLQDTYPSWLFPVKMGATTIWERWDSQKPDSTFQDPSMTSFNHYAYGAVGDWMYRSIAGIDTKEEGAGYKEIIIKPIPGGGITSASGSIETYYGKVGSDWKIDGNKFSLHLEVPVNTSATVFILIKGSQQKITEGGAVLASANGIQVQGEEKGFKVVKVGSGKYHFVVEE</sequence>
<dbReference type="InterPro" id="IPR016007">
    <property type="entry name" value="Alpha_rhamnosid"/>
</dbReference>
<dbReference type="InterPro" id="IPR035396">
    <property type="entry name" value="Bac_rhamnosid6H"/>
</dbReference>
<dbReference type="Gene3D" id="1.50.10.10">
    <property type="match status" value="1"/>
</dbReference>
<dbReference type="OrthoDB" id="9815108at2"/>
<evidence type="ECO:0000256" key="3">
    <source>
        <dbReference type="ARBA" id="ARBA00022801"/>
    </source>
</evidence>
<proteinExistence type="predicted"/>
<name>A0A4U6DD93_9BACT</name>
<comment type="catalytic activity">
    <reaction evidence="1">
        <text>Hydrolysis of terminal non-reducing alpha-L-rhamnose residues in alpha-L-rhamnosides.</text>
        <dbReference type="EC" id="3.2.1.40"/>
    </reaction>
</comment>
<dbReference type="GO" id="GO:0030596">
    <property type="term" value="F:alpha-L-rhamnosidase activity"/>
    <property type="evidence" value="ECO:0007669"/>
    <property type="project" value="UniProtKB-EC"/>
</dbReference>
<dbReference type="PANTHER" id="PTHR33307:SF6">
    <property type="entry name" value="ALPHA-RHAMNOSIDASE (EUROFUNG)-RELATED"/>
    <property type="match status" value="1"/>
</dbReference>
<keyword evidence="3" id="KW-0378">Hydrolase</keyword>
<dbReference type="GO" id="GO:0005975">
    <property type="term" value="P:carbohydrate metabolic process"/>
    <property type="evidence" value="ECO:0007669"/>
    <property type="project" value="InterPro"/>
</dbReference>
<dbReference type="Gene3D" id="2.60.420.10">
    <property type="entry name" value="Maltose phosphorylase, domain 3"/>
    <property type="match status" value="1"/>
</dbReference>
<dbReference type="Pfam" id="PF08531">
    <property type="entry name" value="Bac_rhamnosid_N"/>
    <property type="match status" value="1"/>
</dbReference>
<keyword evidence="10" id="KW-1185">Reference proteome</keyword>
<dbReference type="Gene3D" id="2.60.120.260">
    <property type="entry name" value="Galactose-binding domain-like"/>
    <property type="match status" value="2"/>
</dbReference>
<evidence type="ECO:0000313" key="9">
    <source>
        <dbReference type="EMBL" id="TKT94347.1"/>
    </source>
</evidence>
<dbReference type="PIRSF" id="PIRSF010631">
    <property type="entry name" value="A-rhamnsds"/>
    <property type="match status" value="1"/>
</dbReference>
<dbReference type="InterPro" id="IPR012341">
    <property type="entry name" value="6hp_glycosidase-like_sf"/>
</dbReference>
<dbReference type="SUPFAM" id="SSF48208">
    <property type="entry name" value="Six-hairpin glycosidases"/>
    <property type="match status" value="1"/>
</dbReference>
<gene>
    <name evidence="9" type="ORF">FDK13_03815</name>
</gene>
<feature type="domain" description="Alpha-L-rhamnosidase concanavalin-like" evidence="5">
    <location>
        <begin position="339"/>
        <end position="438"/>
    </location>
</feature>
<dbReference type="InterPro" id="IPR008902">
    <property type="entry name" value="Rhamnosid_concanavalin"/>
</dbReference>
<dbReference type="EMBL" id="SZVO01000001">
    <property type="protein sequence ID" value="TKT94347.1"/>
    <property type="molecule type" value="Genomic_DNA"/>
</dbReference>
<comment type="caution">
    <text evidence="9">The sequence shown here is derived from an EMBL/GenBank/DDBJ whole genome shotgun (WGS) entry which is preliminary data.</text>
</comment>
<dbReference type="RefSeq" id="WP_137338635.1">
    <property type="nucleotide sequence ID" value="NZ_BSQH01000024.1"/>
</dbReference>
<keyword evidence="4" id="KW-0732">Signal</keyword>
<feature type="domain" description="Bacterial alpha-L-rhamnosidase N-terminal" evidence="6">
    <location>
        <begin position="160"/>
        <end position="329"/>
    </location>
</feature>
<feature type="domain" description="Alpha-L-rhamnosidase C-terminal" evidence="8">
    <location>
        <begin position="800"/>
        <end position="863"/>
    </location>
</feature>
<accession>A0A4U6DD93</accession>
<evidence type="ECO:0000256" key="1">
    <source>
        <dbReference type="ARBA" id="ARBA00001445"/>
    </source>
</evidence>
<dbReference type="Pfam" id="PF17389">
    <property type="entry name" value="Bac_rhamnosid6H"/>
    <property type="match status" value="1"/>
</dbReference>
<evidence type="ECO:0000256" key="2">
    <source>
        <dbReference type="ARBA" id="ARBA00012652"/>
    </source>
</evidence>
<dbReference type="Gene3D" id="2.60.40.10">
    <property type="entry name" value="Immunoglobulins"/>
    <property type="match status" value="1"/>
</dbReference>
<dbReference type="PANTHER" id="PTHR33307">
    <property type="entry name" value="ALPHA-RHAMNOSIDASE (EUROFUNG)"/>
    <property type="match status" value="1"/>
</dbReference>